<keyword evidence="3" id="KW-0472">Membrane</keyword>
<name>A0AAV3XS99_9CYAN</name>
<accession>A0AAV3XS99</accession>
<keyword evidence="3" id="KW-1133">Transmembrane helix</keyword>
<dbReference type="Pfam" id="PF13458">
    <property type="entry name" value="Peripla_BP_6"/>
    <property type="match status" value="1"/>
</dbReference>
<evidence type="ECO:0000259" key="4">
    <source>
        <dbReference type="Pfam" id="PF13458"/>
    </source>
</evidence>
<dbReference type="Gene3D" id="3.40.50.2300">
    <property type="match status" value="2"/>
</dbReference>
<evidence type="ECO:0000256" key="1">
    <source>
        <dbReference type="ARBA" id="ARBA00010062"/>
    </source>
</evidence>
<dbReference type="InterPro" id="IPR028081">
    <property type="entry name" value="Leu-bd"/>
</dbReference>
<evidence type="ECO:0000256" key="3">
    <source>
        <dbReference type="SAM" id="Phobius"/>
    </source>
</evidence>
<sequence>MPQKKCIKTGSSPNQQLDLPHKLTDYSIMSQKNETAVLVLALLITLALVGVGFWFIQDLWKKPSLQDRISVGEKNIFAGVISQKKQAGLQAFASKNFPVAIANLEAALQGKPNDPEGLIFLNNARIGEQKSYTIAVSVPIGTDPNGSLEILRGVAQAQNEINQAGGVNGVPVKVAIANDDNNPAIARQIATELTKNPEILGVIGPYASDVSLAAAKAYESGQIVAISPISTSVKLSGFSRYFFRTVPSDYVAARSLADYMLTKLQIKNAAVFFNSQSSYSQSLKSEFVTAVSLGGGEVSSEFDLSAPDFSAAASFKQAKERGAKLLMLAPNTASLDKALQVVQVNSKQLSLLGGDDVYTPKTLEVGAASAVGMVVAVPWHIKGVANSNFVRQSKQLWNADVNWRTALSYDAAQALIAAIKRNPNRVGVQQALIASDFSAPGASGIVRFLPSGERNSTIQLVKIVRGDRSRTGYDFEPVQ</sequence>
<feature type="transmembrane region" description="Helical" evidence="3">
    <location>
        <begin position="36"/>
        <end position="56"/>
    </location>
</feature>
<feature type="domain" description="Leucine-binding protein" evidence="4">
    <location>
        <begin position="150"/>
        <end position="464"/>
    </location>
</feature>
<keyword evidence="3" id="KW-0812">Transmembrane</keyword>
<dbReference type="SUPFAM" id="SSF53822">
    <property type="entry name" value="Periplasmic binding protein-like I"/>
    <property type="match status" value="1"/>
</dbReference>
<dbReference type="EMBL" id="BLAY01000232">
    <property type="protein sequence ID" value="GET43552.1"/>
    <property type="molecule type" value="Genomic_DNA"/>
</dbReference>
<proteinExistence type="inferred from homology"/>
<protein>
    <submittedName>
        <fullName evidence="5">Extracellular ligand-binding receptor</fullName>
    </submittedName>
</protein>
<dbReference type="PANTHER" id="PTHR30483">
    <property type="entry name" value="LEUCINE-SPECIFIC-BINDING PROTEIN"/>
    <property type="match status" value="1"/>
</dbReference>
<dbReference type="CDD" id="cd06268">
    <property type="entry name" value="PBP1_ABC_transporter_LIVBP-like"/>
    <property type="match status" value="1"/>
</dbReference>
<evidence type="ECO:0000256" key="2">
    <source>
        <dbReference type="ARBA" id="ARBA00022729"/>
    </source>
</evidence>
<reference evidence="5" key="1">
    <citation type="submission" date="2019-10" db="EMBL/GenBank/DDBJ databases">
        <title>Draft genome sequece of Microseira wollei NIES-4236.</title>
        <authorList>
            <person name="Yamaguchi H."/>
            <person name="Suzuki S."/>
            <person name="Kawachi M."/>
        </authorList>
    </citation>
    <scope>NUCLEOTIDE SEQUENCE</scope>
    <source>
        <strain evidence="5">NIES-4236</strain>
    </source>
</reference>
<organism evidence="5 6">
    <name type="scientific">Microseira wollei NIES-4236</name>
    <dbReference type="NCBI Taxonomy" id="2530354"/>
    <lineage>
        <taxon>Bacteria</taxon>
        <taxon>Bacillati</taxon>
        <taxon>Cyanobacteriota</taxon>
        <taxon>Cyanophyceae</taxon>
        <taxon>Oscillatoriophycideae</taxon>
        <taxon>Aerosakkonematales</taxon>
        <taxon>Aerosakkonemataceae</taxon>
        <taxon>Microseira</taxon>
    </lineage>
</organism>
<keyword evidence="2" id="KW-0732">Signal</keyword>
<dbReference type="Proteomes" id="UP001050975">
    <property type="component" value="Unassembled WGS sequence"/>
</dbReference>
<evidence type="ECO:0000313" key="5">
    <source>
        <dbReference type="EMBL" id="GET43552.1"/>
    </source>
</evidence>
<dbReference type="InterPro" id="IPR028082">
    <property type="entry name" value="Peripla_BP_I"/>
</dbReference>
<keyword evidence="6" id="KW-1185">Reference proteome</keyword>
<dbReference type="InterPro" id="IPR051010">
    <property type="entry name" value="BCAA_transport"/>
</dbReference>
<gene>
    <name evidence="5" type="ORF">MiSe_83770</name>
</gene>
<dbReference type="AlphaFoldDB" id="A0AAV3XS99"/>
<keyword evidence="5" id="KW-0675">Receptor</keyword>
<comment type="similarity">
    <text evidence="1">Belongs to the leucine-binding protein family.</text>
</comment>
<evidence type="ECO:0000313" key="6">
    <source>
        <dbReference type="Proteomes" id="UP001050975"/>
    </source>
</evidence>
<dbReference type="PANTHER" id="PTHR30483:SF6">
    <property type="entry name" value="PERIPLASMIC BINDING PROTEIN OF ABC TRANSPORTER FOR NATURAL AMINO ACIDS"/>
    <property type="match status" value="1"/>
</dbReference>
<comment type="caution">
    <text evidence="5">The sequence shown here is derived from an EMBL/GenBank/DDBJ whole genome shotgun (WGS) entry which is preliminary data.</text>
</comment>